<dbReference type="AlphaFoldDB" id="A0A6S6TTA7"/>
<reference evidence="3" key="1">
    <citation type="submission" date="2020-01" db="EMBL/GenBank/DDBJ databases">
        <authorList>
            <person name="Meier V. D."/>
            <person name="Meier V D."/>
        </authorList>
    </citation>
    <scope>NUCLEOTIDE SEQUENCE</scope>
    <source>
        <strain evidence="3">HLG_WM_MAG_02</strain>
    </source>
</reference>
<accession>A0A6S6TTA7</accession>
<comment type="subunit">
    <text evidence="2">Interacts with ribosomal protein uL14 (rplN).</text>
</comment>
<dbReference type="InterPro" id="IPR043519">
    <property type="entry name" value="NT_sf"/>
</dbReference>
<dbReference type="HAMAP" id="MF_01477">
    <property type="entry name" value="Iojap_RsfS"/>
    <property type="match status" value="1"/>
</dbReference>
<dbReference type="Pfam" id="PF02410">
    <property type="entry name" value="RsfS"/>
    <property type="match status" value="1"/>
</dbReference>
<evidence type="ECO:0000256" key="1">
    <source>
        <dbReference type="ARBA" id="ARBA00010574"/>
    </source>
</evidence>
<evidence type="ECO:0000313" key="3">
    <source>
        <dbReference type="EMBL" id="CAA6821407.1"/>
    </source>
</evidence>
<dbReference type="GO" id="GO:0017148">
    <property type="term" value="P:negative regulation of translation"/>
    <property type="evidence" value="ECO:0007669"/>
    <property type="project" value="UniProtKB-UniRule"/>
</dbReference>
<gene>
    <name evidence="2" type="primary">rsfS</name>
    <name evidence="3" type="ORF">HELGO_WM19717</name>
</gene>
<dbReference type="PANTHER" id="PTHR21043:SF0">
    <property type="entry name" value="MITOCHONDRIAL ASSEMBLY OF RIBOSOMAL LARGE SUBUNIT PROTEIN 1"/>
    <property type="match status" value="1"/>
</dbReference>
<proteinExistence type="inferred from homology"/>
<dbReference type="InterPro" id="IPR004394">
    <property type="entry name" value="Iojap/RsfS/C7orf30"/>
</dbReference>
<comment type="subcellular location">
    <subcellularLocation>
        <location evidence="2">Cytoplasm</location>
    </subcellularLocation>
</comment>
<protein>
    <recommendedName>
        <fullName evidence="2">Ribosomal silencing factor RsfS</fullName>
    </recommendedName>
</protein>
<dbReference type="PANTHER" id="PTHR21043">
    <property type="entry name" value="IOJAP SUPERFAMILY ORTHOLOG"/>
    <property type="match status" value="1"/>
</dbReference>
<dbReference type="SUPFAM" id="SSF81301">
    <property type="entry name" value="Nucleotidyltransferase"/>
    <property type="match status" value="1"/>
</dbReference>
<dbReference type="GO" id="GO:0090071">
    <property type="term" value="P:negative regulation of ribosome biogenesis"/>
    <property type="evidence" value="ECO:0007669"/>
    <property type="project" value="UniProtKB-UniRule"/>
</dbReference>
<evidence type="ECO:0000256" key="2">
    <source>
        <dbReference type="HAMAP-Rule" id="MF_01477"/>
    </source>
</evidence>
<dbReference type="GO" id="GO:0042256">
    <property type="term" value="P:cytosolic ribosome assembly"/>
    <property type="evidence" value="ECO:0007669"/>
    <property type="project" value="UniProtKB-UniRule"/>
</dbReference>
<dbReference type="EMBL" id="CACVAZ010000141">
    <property type="protein sequence ID" value="CAA6821407.1"/>
    <property type="molecule type" value="Genomic_DNA"/>
</dbReference>
<dbReference type="GO" id="GO:0005737">
    <property type="term" value="C:cytoplasm"/>
    <property type="evidence" value="ECO:0007669"/>
    <property type="project" value="UniProtKB-SubCell"/>
</dbReference>
<dbReference type="Gene3D" id="3.30.460.10">
    <property type="entry name" value="Beta Polymerase, domain 2"/>
    <property type="match status" value="1"/>
</dbReference>
<name>A0A6S6TTA7_9BACT</name>
<keyword evidence="2" id="KW-0810">Translation regulation</keyword>
<keyword evidence="2" id="KW-0678">Repressor</keyword>
<organism evidence="3">
    <name type="scientific">uncultured Sulfurovum sp</name>
    <dbReference type="NCBI Taxonomy" id="269237"/>
    <lineage>
        <taxon>Bacteria</taxon>
        <taxon>Pseudomonadati</taxon>
        <taxon>Campylobacterota</taxon>
        <taxon>Epsilonproteobacteria</taxon>
        <taxon>Campylobacterales</taxon>
        <taxon>Sulfurovaceae</taxon>
        <taxon>Sulfurovum</taxon>
        <taxon>environmental samples</taxon>
    </lineage>
</organism>
<dbReference type="NCBIfam" id="TIGR00090">
    <property type="entry name" value="rsfS_iojap_ybeB"/>
    <property type="match status" value="1"/>
</dbReference>
<comment type="function">
    <text evidence="2">Functions as a ribosomal silencing factor. Interacts with ribosomal protein uL14 (rplN), blocking formation of intersubunit bridge B8. Prevents association of the 30S and 50S ribosomal subunits and the formation of functional ribosomes, thus repressing translation.</text>
</comment>
<sequence length="117" mass="13261">MSVEDRAERIVTFLDEKKADELEVFNLDEVDYIAKRVVIASAISSKHASALADQLKKELKPLGESFLHMDESDDWVVVDLGDILIHLMTTEARQTYSMEEFLAELSAGKFKVQQLTD</sequence>
<keyword evidence="2" id="KW-0963">Cytoplasm</keyword>
<comment type="similarity">
    <text evidence="1 2">Belongs to the Iojap/RsfS family.</text>
</comment>
<dbReference type="GO" id="GO:0043023">
    <property type="term" value="F:ribosomal large subunit binding"/>
    <property type="evidence" value="ECO:0007669"/>
    <property type="project" value="TreeGrafter"/>
</dbReference>